<dbReference type="SMART" id="SM00448">
    <property type="entry name" value="REC"/>
    <property type="match status" value="1"/>
</dbReference>
<dbReference type="Proteomes" id="UP000535406">
    <property type="component" value="Unassembled WGS sequence"/>
</dbReference>
<dbReference type="InterPro" id="IPR001789">
    <property type="entry name" value="Sig_transdc_resp-reg_receiver"/>
</dbReference>
<gene>
    <name evidence="3" type="ORF">HNQ66_000991</name>
</gene>
<accession>A0A7W7YSQ5</accession>
<keyword evidence="1" id="KW-0597">Phosphoprotein</keyword>
<feature type="domain" description="Response regulatory" evidence="2">
    <location>
        <begin position="1"/>
        <end position="116"/>
    </location>
</feature>
<feature type="modified residue" description="4-aspartylphosphate" evidence="1">
    <location>
        <position position="49"/>
    </location>
</feature>
<dbReference type="PROSITE" id="PS50110">
    <property type="entry name" value="RESPONSE_REGULATORY"/>
    <property type="match status" value="1"/>
</dbReference>
<evidence type="ECO:0000256" key="1">
    <source>
        <dbReference type="PROSITE-ProRule" id="PRU00169"/>
    </source>
</evidence>
<dbReference type="Pfam" id="PF00072">
    <property type="entry name" value="Response_reg"/>
    <property type="match status" value="1"/>
</dbReference>
<dbReference type="Gene3D" id="3.40.50.2300">
    <property type="match status" value="1"/>
</dbReference>
<keyword evidence="3" id="KW-0238">DNA-binding</keyword>
<evidence type="ECO:0000313" key="3">
    <source>
        <dbReference type="EMBL" id="MBB5041608.1"/>
    </source>
</evidence>
<sequence>MVDDDPVDVRFVMRAFSDAGNKVEITHVADAEAASDRLDAEAFDYILLDINMPGTSGVDLLKRLRGRTRTAVTPVIMLSSSSNVADVNRAYENGANAYAVKPSTLSGYRAFAEGFTRFWVDVAVAP</sequence>
<name>A0A7W7YSQ5_9HYPH</name>
<dbReference type="GO" id="GO:0003677">
    <property type="term" value="F:DNA binding"/>
    <property type="evidence" value="ECO:0007669"/>
    <property type="project" value="UniProtKB-KW"/>
</dbReference>
<protein>
    <submittedName>
        <fullName evidence="3">DNA-binding response OmpR family regulator</fullName>
    </submittedName>
</protein>
<evidence type="ECO:0000313" key="4">
    <source>
        <dbReference type="Proteomes" id="UP000535406"/>
    </source>
</evidence>
<dbReference type="EMBL" id="JACHIK010000003">
    <property type="protein sequence ID" value="MBB5041608.1"/>
    <property type="molecule type" value="Genomic_DNA"/>
</dbReference>
<dbReference type="InterPro" id="IPR011006">
    <property type="entry name" value="CheY-like_superfamily"/>
</dbReference>
<dbReference type="SUPFAM" id="SSF52172">
    <property type="entry name" value="CheY-like"/>
    <property type="match status" value="1"/>
</dbReference>
<dbReference type="PANTHER" id="PTHR44520">
    <property type="entry name" value="RESPONSE REGULATOR RCP1-RELATED"/>
    <property type="match status" value="1"/>
</dbReference>
<dbReference type="RefSeq" id="WP_184141483.1">
    <property type="nucleotide sequence ID" value="NZ_JACHIK010000003.1"/>
</dbReference>
<reference evidence="3 4" key="1">
    <citation type="submission" date="2020-08" db="EMBL/GenBank/DDBJ databases">
        <title>Genomic Encyclopedia of Type Strains, Phase IV (KMG-IV): sequencing the most valuable type-strain genomes for metagenomic binning, comparative biology and taxonomic classification.</title>
        <authorList>
            <person name="Goeker M."/>
        </authorList>
    </citation>
    <scope>NUCLEOTIDE SEQUENCE [LARGE SCALE GENOMIC DNA]</scope>
    <source>
        <strain evidence="3 4">DSM 21319</strain>
    </source>
</reference>
<dbReference type="GO" id="GO:0000160">
    <property type="term" value="P:phosphorelay signal transduction system"/>
    <property type="evidence" value="ECO:0007669"/>
    <property type="project" value="InterPro"/>
</dbReference>
<proteinExistence type="predicted"/>
<dbReference type="PANTHER" id="PTHR44520:SF1">
    <property type="entry name" value="TWO-COMPONENT SYSTEM REGULATORY PROTEIN"/>
    <property type="match status" value="1"/>
</dbReference>
<keyword evidence="4" id="KW-1185">Reference proteome</keyword>
<organism evidence="3 4">
    <name type="scientific">Shinella fusca</name>
    <dbReference type="NCBI Taxonomy" id="544480"/>
    <lineage>
        <taxon>Bacteria</taxon>
        <taxon>Pseudomonadati</taxon>
        <taxon>Pseudomonadota</taxon>
        <taxon>Alphaproteobacteria</taxon>
        <taxon>Hyphomicrobiales</taxon>
        <taxon>Rhizobiaceae</taxon>
        <taxon>Shinella</taxon>
    </lineage>
</organism>
<dbReference type="AlphaFoldDB" id="A0A7W7YSQ5"/>
<evidence type="ECO:0000259" key="2">
    <source>
        <dbReference type="PROSITE" id="PS50110"/>
    </source>
</evidence>
<comment type="caution">
    <text evidence="3">The sequence shown here is derived from an EMBL/GenBank/DDBJ whole genome shotgun (WGS) entry which is preliminary data.</text>
</comment>
<dbReference type="InterPro" id="IPR052893">
    <property type="entry name" value="TCS_response_regulator"/>
</dbReference>